<organism evidence="2 3">
    <name type="scientific">Jaapia argillacea MUCL 33604</name>
    <dbReference type="NCBI Taxonomy" id="933084"/>
    <lineage>
        <taxon>Eukaryota</taxon>
        <taxon>Fungi</taxon>
        <taxon>Dikarya</taxon>
        <taxon>Basidiomycota</taxon>
        <taxon>Agaricomycotina</taxon>
        <taxon>Agaricomycetes</taxon>
        <taxon>Agaricomycetidae</taxon>
        <taxon>Jaapiales</taxon>
        <taxon>Jaapiaceae</taxon>
        <taxon>Jaapia</taxon>
    </lineage>
</organism>
<reference evidence="3" key="1">
    <citation type="journal article" date="2014" name="Proc. Natl. Acad. Sci. U.S.A.">
        <title>Extensive sampling of basidiomycete genomes demonstrates inadequacy of the white-rot/brown-rot paradigm for wood decay fungi.</title>
        <authorList>
            <person name="Riley R."/>
            <person name="Salamov A.A."/>
            <person name="Brown D.W."/>
            <person name="Nagy L.G."/>
            <person name="Floudas D."/>
            <person name="Held B.W."/>
            <person name="Levasseur A."/>
            <person name="Lombard V."/>
            <person name="Morin E."/>
            <person name="Otillar R."/>
            <person name="Lindquist E.A."/>
            <person name="Sun H."/>
            <person name="LaButti K.M."/>
            <person name="Schmutz J."/>
            <person name="Jabbour D."/>
            <person name="Luo H."/>
            <person name="Baker S.E."/>
            <person name="Pisabarro A.G."/>
            <person name="Walton J.D."/>
            <person name="Blanchette R.A."/>
            <person name="Henrissat B."/>
            <person name="Martin F."/>
            <person name="Cullen D."/>
            <person name="Hibbett D.S."/>
            <person name="Grigoriev I.V."/>
        </authorList>
    </citation>
    <scope>NUCLEOTIDE SEQUENCE [LARGE SCALE GENOMIC DNA]</scope>
    <source>
        <strain evidence="3">MUCL 33604</strain>
    </source>
</reference>
<feature type="region of interest" description="Disordered" evidence="1">
    <location>
        <begin position="126"/>
        <end position="224"/>
    </location>
</feature>
<sequence>MITAAILHTLTVVITPSIHLPSPPAFHITTDNKVMMHEHIEYCKCWLVSNILAQAKLVNTENWILEQKHDQLEEIRVRMGCPCALDFFELDKPVQKQTHPILGAIIPRLRSNGMIYKVQDTFGPVHTPIKEPLHSPSYHPETPRHSPHPSDYQPLDAMDVDWEHHTDSASPPPIPSNTSDDSLPLLHPLSSTMSSEPVYTPHRLHLHHRRTDAPPTKSATPHQA</sequence>
<proteinExistence type="predicted"/>
<evidence type="ECO:0000313" key="2">
    <source>
        <dbReference type="EMBL" id="KDQ52877.1"/>
    </source>
</evidence>
<accession>A0A067PNK4</accession>
<protein>
    <submittedName>
        <fullName evidence="2">Uncharacterized protein</fullName>
    </submittedName>
</protein>
<dbReference type="Proteomes" id="UP000027265">
    <property type="component" value="Unassembled WGS sequence"/>
</dbReference>
<name>A0A067PNK4_9AGAM</name>
<feature type="compositionally biased region" description="Low complexity" evidence="1">
    <location>
        <begin position="178"/>
        <end position="195"/>
    </location>
</feature>
<gene>
    <name evidence="2" type="ORF">JAAARDRAFT_197944</name>
</gene>
<dbReference type="HOGENOM" id="CLU_109020_0_0_1"/>
<keyword evidence="3" id="KW-1185">Reference proteome</keyword>
<dbReference type="AlphaFoldDB" id="A0A067PNK4"/>
<dbReference type="EMBL" id="KL197737">
    <property type="protein sequence ID" value="KDQ52877.1"/>
    <property type="molecule type" value="Genomic_DNA"/>
</dbReference>
<evidence type="ECO:0000256" key="1">
    <source>
        <dbReference type="SAM" id="MobiDB-lite"/>
    </source>
</evidence>
<evidence type="ECO:0000313" key="3">
    <source>
        <dbReference type="Proteomes" id="UP000027265"/>
    </source>
</evidence>
<dbReference type="InParanoid" id="A0A067PNK4"/>